<dbReference type="InterPro" id="IPR010656">
    <property type="entry name" value="DctM"/>
</dbReference>
<comment type="caution">
    <text evidence="9">The sequence shown here is derived from an EMBL/GenBank/DDBJ whole genome shotgun (WGS) entry which is preliminary data.</text>
</comment>
<evidence type="ECO:0000313" key="10">
    <source>
        <dbReference type="Proteomes" id="UP000052023"/>
    </source>
</evidence>
<evidence type="ECO:0000256" key="1">
    <source>
        <dbReference type="ARBA" id="ARBA00004429"/>
    </source>
</evidence>
<keyword evidence="10" id="KW-1185">Reference proteome</keyword>
<keyword evidence="6 7" id="KW-0472">Membrane</keyword>
<feature type="transmembrane region" description="Helical" evidence="7">
    <location>
        <begin position="64"/>
        <end position="84"/>
    </location>
</feature>
<keyword evidence="5 7" id="KW-1133">Transmembrane helix</keyword>
<dbReference type="EMBL" id="LLYA01000112">
    <property type="protein sequence ID" value="KRR27320.1"/>
    <property type="molecule type" value="Genomic_DNA"/>
</dbReference>
<organism evidence="9 10">
    <name type="scientific">Bradyrhizobium retamae</name>
    <dbReference type="NCBI Taxonomy" id="1300035"/>
    <lineage>
        <taxon>Bacteria</taxon>
        <taxon>Pseudomonadati</taxon>
        <taxon>Pseudomonadota</taxon>
        <taxon>Alphaproteobacteria</taxon>
        <taxon>Hyphomicrobiales</taxon>
        <taxon>Nitrobacteraceae</taxon>
        <taxon>Bradyrhizobium</taxon>
    </lineage>
</organism>
<dbReference type="OrthoDB" id="7374726at2"/>
<feature type="transmembrane region" description="Helical" evidence="7">
    <location>
        <begin position="104"/>
        <end position="126"/>
    </location>
</feature>
<protein>
    <recommendedName>
        <fullName evidence="7">TRAP transporter large permease protein</fullName>
    </recommendedName>
</protein>
<evidence type="ECO:0000256" key="2">
    <source>
        <dbReference type="ARBA" id="ARBA00022475"/>
    </source>
</evidence>
<dbReference type="NCBIfam" id="TIGR00786">
    <property type="entry name" value="dctM"/>
    <property type="match status" value="1"/>
</dbReference>
<dbReference type="PIRSF" id="PIRSF006066">
    <property type="entry name" value="HI0050"/>
    <property type="match status" value="1"/>
</dbReference>
<feature type="transmembrane region" description="Helical" evidence="7">
    <location>
        <begin position="284"/>
        <end position="305"/>
    </location>
</feature>
<keyword evidence="7" id="KW-0813">Transport</keyword>
<comment type="function">
    <text evidence="7">Part of the tripartite ATP-independent periplasmic (TRAP) transport system.</text>
</comment>
<evidence type="ECO:0000256" key="3">
    <source>
        <dbReference type="ARBA" id="ARBA00022519"/>
    </source>
</evidence>
<feature type="transmembrane region" description="Helical" evidence="7">
    <location>
        <begin position="12"/>
        <end position="43"/>
    </location>
</feature>
<gene>
    <name evidence="9" type="ORF">CQ13_02520</name>
</gene>
<comment type="subcellular location">
    <subcellularLocation>
        <location evidence="1 7">Cell inner membrane</location>
        <topology evidence="1 7">Multi-pass membrane protein</topology>
    </subcellularLocation>
</comment>
<feature type="transmembrane region" description="Helical" evidence="7">
    <location>
        <begin position="147"/>
        <end position="172"/>
    </location>
</feature>
<feature type="domain" description="TRAP C4-dicarboxylate transport system permease DctM subunit" evidence="8">
    <location>
        <begin position="17"/>
        <end position="424"/>
    </location>
</feature>
<accession>A0A0R3N4B2</accession>
<dbReference type="AlphaFoldDB" id="A0A0R3N4B2"/>
<proteinExistence type="inferred from homology"/>
<evidence type="ECO:0000256" key="4">
    <source>
        <dbReference type="ARBA" id="ARBA00022692"/>
    </source>
</evidence>
<reference evidence="9 10" key="1">
    <citation type="submission" date="2014-03" db="EMBL/GenBank/DDBJ databases">
        <title>Bradyrhizobium valentinum sp. nov., isolated from effective nodules of Lupinus mariae-josephae, a lupine endemic of basic-lime soils in Eastern Spain.</title>
        <authorList>
            <person name="Duran D."/>
            <person name="Rey L."/>
            <person name="Navarro A."/>
            <person name="Busquets A."/>
            <person name="Imperial J."/>
            <person name="Ruiz-Argueso T."/>
        </authorList>
    </citation>
    <scope>NUCLEOTIDE SEQUENCE [LARGE SCALE GENOMIC DNA]</scope>
    <source>
        <strain evidence="9 10">Ro19</strain>
    </source>
</reference>
<comment type="similarity">
    <text evidence="7">Belongs to the TRAP transporter large permease family.</text>
</comment>
<feature type="transmembrane region" description="Helical" evidence="7">
    <location>
        <begin position="317"/>
        <end position="347"/>
    </location>
</feature>
<dbReference type="RefSeq" id="WP_057843171.1">
    <property type="nucleotide sequence ID" value="NZ_LLYA01000112.1"/>
</dbReference>
<evidence type="ECO:0000259" key="8">
    <source>
        <dbReference type="Pfam" id="PF06808"/>
    </source>
</evidence>
<dbReference type="InterPro" id="IPR004681">
    <property type="entry name" value="TRAP_DctM"/>
</dbReference>
<dbReference type="Pfam" id="PF06808">
    <property type="entry name" value="DctM"/>
    <property type="match status" value="1"/>
</dbReference>
<dbReference type="GO" id="GO:0005886">
    <property type="term" value="C:plasma membrane"/>
    <property type="evidence" value="ECO:0007669"/>
    <property type="project" value="UniProtKB-SubCell"/>
</dbReference>
<comment type="subunit">
    <text evidence="7">The complex comprises the extracytoplasmic solute receptor protein and the two transmembrane proteins.</text>
</comment>
<name>A0A0R3N4B2_9BRAD</name>
<dbReference type="Proteomes" id="UP000052023">
    <property type="component" value="Unassembled WGS sequence"/>
</dbReference>
<feature type="transmembrane region" description="Helical" evidence="7">
    <location>
        <begin position="367"/>
        <end position="395"/>
    </location>
</feature>
<evidence type="ECO:0000313" key="9">
    <source>
        <dbReference type="EMBL" id="KRR27320.1"/>
    </source>
</evidence>
<keyword evidence="2" id="KW-1003">Cell membrane</keyword>
<comment type="caution">
    <text evidence="7">Lacks conserved residue(s) required for the propagation of feature annotation.</text>
</comment>
<feature type="transmembrane region" description="Helical" evidence="7">
    <location>
        <begin position="407"/>
        <end position="430"/>
    </location>
</feature>
<dbReference type="PANTHER" id="PTHR33362:SF2">
    <property type="entry name" value="TRAP TRANSPORTER LARGE PERMEASE PROTEIN"/>
    <property type="match status" value="1"/>
</dbReference>
<dbReference type="PANTHER" id="PTHR33362">
    <property type="entry name" value="SIALIC ACID TRAP TRANSPORTER PERMEASE PROTEIN SIAT-RELATED"/>
    <property type="match status" value="1"/>
</dbReference>
<evidence type="ECO:0000256" key="5">
    <source>
        <dbReference type="ARBA" id="ARBA00022989"/>
    </source>
</evidence>
<keyword evidence="4 7" id="KW-0812">Transmembrane</keyword>
<evidence type="ECO:0000256" key="6">
    <source>
        <dbReference type="ARBA" id="ARBA00023136"/>
    </source>
</evidence>
<evidence type="ECO:0000256" key="7">
    <source>
        <dbReference type="RuleBase" id="RU369079"/>
    </source>
</evidence>
<sequence>MNGGNVLSAGEAALVLFGVFVGLLIVRVPVAFALGLACVPILLIEPRLSMMSLAQETFNAYNSFILLAVPFFLLTANLMGIGGITDRLVALSRSMVGHWPGSLAQINVVLSVFFAGISGSSTADAASQSKIFIDAQTKEGYDLSFSIAITAVTAVLAIIIPPSILMIVWGGLISTSIAAMYLAGIVPGLLIAGAQMATVHVYAVRRGYPTYPKSSWTDIGYAIWRSIPALMTPFIIVGGILLGWFTATESACVAVLYSVVLSAFFYRETGPRELYKALLDTGRLAGVALFCIGTASAFGWLLAYYKIPQELLANVSTWGMGAVAAGFFIAFCFLIVGCFLDAIPAIVIVGTVLEPLAKSVDLHPVQFAIISIVSLAFGLVTPPYGLCLMIACSIAGVRLRYALKDTLIMLIPMLLVLVAVIIWPSVSLFLPRLIVPEMLK</sequence>
<feature type="transmembrane region" description="Helical" evidence="7">
    <location>
        <begin position="234"/>
        <end position="264"/>
    </location>
</feature>
<dbReference type="GO" id="GO:0022857">
    <property type="term" value="F:transmembrane transporter activity"/>
    <property type="evidence" value="ECO:0007669"/>
    <property type="project" value="UniProtKB-UniRule"/>
</dbReference>
<keyword evidence="3 7" id="KW-0997">Cell inner membrane</keyword>
<feature type="transmembrane region" description="Helical" evidence="7">
    <location>
        <begin position="178"/>
        <end position="204"/>
    </location>
</feature>